<dbReference type="InterPro" id="IPR014974">
    <property type="entry name" value="DUF1833"/>
</dbReference>
<evidence type="ECO:0000313" key="1">
    <source>
        <dbReference type="EMBL" id="PTW61437.1"/>
    </source>
</evidence>
<dbReference type="AlphaFoldDB" id="A0A2T5VCG6"/>
<organism evidence="1 2">
    <name type="scientific">Breoghania corrubedonensis</name>
    <dbReference type="NCBI Taxonomy" id="665038"/>
    <lineage>
        <taxon>Bacteria</taxon>
        <taxon>Pseudomonadati</taxon>
        <taxon>Pseudomonadota</taxon>
        <taxon>Alphaproteobacteria</taxon>
        <taxon>Hyphomicrobiales</taxon>
        <taxon>Stappiaceae</taxon>
        <taxon>Breoghania</taxon>
    </lineage>
</organism>
<proteinExistence type="predicted"/>
<protein>
    <submittedName>
        <fullName evidence="1">Uncharacterized protein DUF1833</fullName>
    </submittedName>
</protein>
<comment type="caution">
    <text evidence="1">The sequence shown here is derived from an EMBL/GenBank/DDBJ whole genome shotgun (WGS) entry which is preliminary data.</text>
</comment>
<reference evidence="1 2" key="1">
    <citation type="submission" date="2018-04" db="EMBL/GenBank/DDBJ databases">
        <title>Genomic Encyclopedia of Archaeal and Bacterial Type Strains, Phase II (KMG-II): from individual species to whole genera.</title>
        <authorList>
            <person name="Goeker M."/>
        </authorList>
    </citation>
    <scope>NUCLEOTIDE SEQUENCE [LARGE SCALE GENOMIC DNA]</scope>
    <source>
        <strain evidence="1 2">DSM 23382</strain>
    </source>
</reference>
<dbReference type="EMBL" id="QAYG01000002">
    <property type="protein sequence ID" value="PTW61437.1"/>
    <property type="molecule type" value="Genomic_DNA"/>
</dbReference>
<dbReference type="RefSeq" id="WP_107989299.1">
    <property type="nucleotide sequence ID" value="NZ_QAYG01000002.1"/>
</dbReference>
<sequence>MPRLVSLNARSAQDATASDEVEVVLIRITHPDLDTTIRLSSDPTERLSLEPLTYGTRSTWQTDDGSPFLFVLLSTVLPDDQEETPPAATLILEVVDKDMAKPLRSTITRATVDFAVVLASDPDVIEAEWLGLELISAEGDSGQITLSISRDPITSEPWPSRRMTRDAFPGLHR</sequence>
<accession>A0A2T5VCG6</accession>
<dbReference type="Pfam" id="PF08875">
    <property type="entry name" value="DUF1833"/>
    <property type="match status" value="1"/>
</dbReference>
<keyword evidence="2" id="KW-1185">Reference proteome</keyword>
<gene>
    <name evidence="1" type="ORF">C8N35_102146</name>
</gene>
<dbReference type="Proteomes" id="UP000244081">
    <property type="component" value="Unassembled WGS sequence"/>
</dbReference>
<evidence type="ECO:0000313" key="2">
    <source>
        <dbReference type="Proteomes" id="UP000244081"/>
    </source>
</evidence>
<dbReference type="OrthoDB" id="7691601at2"/>
<name>A0A2T5VCG6_9HYPH</name>